<dbReference type="RefSeq" id="WP_077343752.1">
    <property type="nucleotide sequence ID" value="NZ_CP019605.1"/>
</dbReference>
<sequence>MSFSAPGVYVEEVPRGPRPIEPLATSVTAFVGRAVRGPVDRAVAVGDMAGFESVFGALTVDSGLGYGVRAFFANGGRSAVIVRVDDGGATAQVDLGGGLVVEAVGPGSWANGLVVGVSHPSPDEAAAAASVQGLATGDDIFTLWLTLDGHTELFPHVTLVDGPRRLDAVLQASTLARVRSPLTTTRPAPGNYPVSTPGADGQVPAVDAYVSGAGEKRGITALDDVDLVNLLVLPPASPDIALPDGVWAAALAYAQQRRAFLIVDPPPGMPGSDIPDWLVGVGLTGAAARNAAIYYPRVDQRDPLSGGAVRSFAPSGAVAGVYARMDAARGVWKAPAGLEAALADVVGPSVVLTDPENGDLNRVGVNAIRAIDRVGTVVWGARTLRGADAHADEYKYVPVRRLALHLEESVIRSLDWTVFEPNGEPLWARIRQVVGDFMQQMFRQGAFAGAAPREAYVVKCDAETTTPADIAGGVVEVLVGFAPLKPAEFIIFKVRTRAAP</sequence>
<dbReference type="InterPro" id="IPR020287">
    <property type="entry name" value="Tail_sheath_C"/>
</dbReference>
<reference evidence="4 5" key="1">
    <citation type="journal article" date="2016" name="Int. J. Syst. Evol. Microbiol.">
        <title>Tessaracoccus flavus sp. nov., isolated from the drainage system of a lindane-producing factory.</title>
        <authorList>
            <person name="Kumari R."/>
            <person name="Singh P."/>
            <person name="Schumann P."/>
            <person name="Lal R."/>
        </authorList>
    </citation>
    <scope>NUCLEOTIDE SEQUENCE [LARGE SCALE GENOMIC DNA]</scope>
    <source>
        <strain evidence="4 5">RP1T</strain>
    </source>
</reference>
<comment type="similarity">
    <text evidence="1">Belongs to the myoviridae tail sheath protein family.</text>
</comment>
<evidence type="ECO:0000259" key="3">
    <source>
        <dbReference type="Pfam" id="PF17482"/>
    </source>
</evidence>
<gene>
    <name evidence="4" type="ORF">RPIT_12630</name>
</gene>
<dbReference type="KEGG" id="tfl:RPIT_12630"/>
<dbReference type="PANTHER" id="PTHR35861:SF1">
    <property type="entry name" value="PHAGE TAIL SHEATH PROTEIN"/>
    <property type="match status" value="1"/>
</dbReference>
<evidence type="ECO:0000313" key="5">
    <source>
        <dbReference type="Proteomes" id="UP000188324"/>
    </source>
</evidence>
<evidence type="ECO:0000259" key="2">
    <source>
        <dbReference type="Pfam" id="PF04984"/>
    </source>
</evidence>
<dbReference type="Gene3D" id="3.40.50.11780">
    <property type="match status" value="2"/>
</dbReference>
<dbReference type="InterPro" id="IPR052042">
    <property type="entry name" value="Tail_sheath_structural"/>
</dbReference>
<dbReference type="InterPro" id="IPR035089">
    <property type="entry name" value="Phage_sheath_subtilisin"/>
</dbReference>
<name>A0A1Q2CHK8_9ACTN</name>
<dbReference type="PANTHER" id="PTHR35861">
    <property type="match status" value="1"/>
</dbReference>
<dbReference type="Pfam" id="PF04984">
    <property type="entry name" value="Phage_sheath_1"/>
    <property type="match status" value="1"/>
</dbReference>
<dbReference type="Proteomes" id="UP000188324">
    <property type="component" value="Chromosome"/>
</dbReference>
<feature type="domain" description="Tail sheath protein subtilisin-like" evidence="2">
    <location>
        <begin position="248"/>
        <end position="384"/>
    </location>
</feature>
<accession>A0A1Q2CHK8</accession>
<evidence type="ECO:0000313" key="4">
    <source>
        <dbReference type="EMBL" id="AQP45545.1"/>
    </source>
</evidence>
<organism evidence="4 5">
    <name type="scientific">Tessaracoccus flavus</name>
    <dbReference type="NCBI Taxonomy" id="1610493"/>
    <lineage>
        <taxon>Bacteria</taxon>
        <taxon>Bacillati</taxon>
        <taxon>Actinomycetota</taxon>
        <taxon>Actinomycetes</taxon>
        <taxon>Propionibacteriales</taxon>
        <taxon>Propionibacteriaceae</taxon>
        <taxon>Tessaracoccus</taxon>
    </lineage>
</organism>
<dbReference type="OrthoDB" id="9767864at2"/>
<dbReference type="Pfam" id="PF17482">
    <property type="entry name" value="Phage_sheath_1C"/>
    <property type="match status" value="1"/>
</dbReference>
<keyword evidence="5" id="KW-1185">Reference proteome</keyword>
<feature type="domain" description="Tail sheath protein C-terminal" evidence="3">
    <location>
        <begin position="393"/>
        <end position="495"/>
    </location>
</feature>
<dbReference type="AlphaFoldDB" id="A0A1Q2CHK8"/>
<protein>
    <submittedName>
        <fullName evidence="4">Uncharacterized protein</fullName>
    </submittedName>
</protein>
<proteinExistence type="inferred from homology"/>
<evidence type="ECO:0000256" key="1">
    <source>
        <dbReference type="ARBA" id="ARBA00008005"/>
    </source>
</evidence>
<dbReference type="EMBL" id="CP019605">
    <property type="protein sequence ID" value="AQP45545.1"/>
    <property type="molecule type" value="Genomic_DNA"/>
</dbReference>